<gene>
    <name evidence="9" type="ORF">ACFSKV_19000</name>
</gene>
<dbReference type="InterPro" id="IPR036097">
    <property type="entry name" value="HisK_dim/P_sf"/>
</dbReference>
<feature type="domain" description="Histidine kinase" evidence="8">
    <location>
        <begin position="343"/>
        <end position="562"/>
    </location>
</feature>
<accession>A0ABW5BG10</accession>
<dbReference type="Pfam" id="PF00512">
    <property type="entry name" value="HisKA"/>
    <property type="match status" value="1"/>
</dbReference>
<evidence type="ECO:0000313" key="9">
    <source>
        <dbReference type="EMBL" id="MFD2203671.1"/>
    </source>
</evidence>
<evidence type="ECO:0000256" key="2">
    <source>
        <dbReference type="ARBA" id="ARBA00012438"/>
    </source>
</evidence>
<dbReference type="InterPro" id="IPR004358">
    <property type="entry name" value="Sig_transdc_His_kin-like_C"/>
</dbReference>
<organism evidence="9 10">
    <name type="scientific">Shivajiella indica</name>
    <dbReference type="NCBI Taxonomy" id="872115"/>
    <lineage>
        <taxon>Bacteria</taxon>
        <taxon>Pseudomonadati</taxon>
        <taxon>Bacteroidota</taxon>
        <taxon>Cytophagia</taxon>
        <taxon>Cytophagales</taxon>
        <taxon>Cyclobacteriaceae</taxon>
        <taxon>Shivajiella</taxon>
    </lineage>
</organism>
<dbReference type="Pfam" id="PF02518">
    <property type="entry name" value="HATPase_c"/>
    <property type="match status" value="1"/>
</dbReference>
<dbReference type="Gene3D" id="3.30.565.10">
    <property type="entry name" value="Histidine kinase-like ATPase, C-terminal domain"/>
    <property type="match status" value="1"/>
</dbReference>
<evidence type="ECO:0000256" key="6">
    <source>
        <dbReference type="ARBA" id="ARBA00023012"/>
    </source>
</evidence>
<evidence type="ECO:0000259" key="8">
    <source>
        <dbReference type="PROSITE" id="PS50109"/>
    </source>
</evidence>
<dbReference type="Proteomes" id="UP001597414">
    <property type="component" value="Unassembled WGS sequence"/>
</dbReference>
<dbReference type="CDD" id="cd00075">
    <property type="entry name" value="HATPase"/>
    <property type="match status" value="1"/>
</dbReference>
<dbReference type="PANTHER" id="PTHR45453:SF1">
    <property type="entry name" value="PHOSPHATE REGULON SENSOR PROTEIN PHOR"/>
    <property type="match status" value="1"/>
</dbReference>
<dbReference type="PANTHER" id="PTHR45453">
    <property type="entry name" value="PHOSPHATE REGULON SENSOR PROTEIN PHOR"/>
    <property type="match status" value="1"/>
</dbReference>
<dbReference type="RefSeq" id="WP_380806488.1">
    <property type="nucleotide sequence ID" value="NZ_JBHUIV010000034.1"/>
</dbReference>
<dbReference type="InterPro" id="IPR003594">
    <property type="entry name" value="HATPase_dom"/>
</dbReference>
<keyword evidence="6" id="KW-0902">Two-component regulatory system</keyword>
<feature type="transmembrane region" description="Helical" evidence="7">
    <location>
        <begin position="302"/>
        <end position="324"/>
    </location>
</feature>
<dbReference type="Gene3D" id="1.10.287.130">
    <property type="match status" value="1"/>
</dbReference>
<comment type="caution">
    <text evidence="9">The sequence shown here is derived from an EMBL/GenBank/DDBJ whole genome shotgun (WGS) entry which is preliminary data.</text>
</comment>
<protein>
    <recommendedName>
        <fullName evidence="2">histidine kinase</fullName>
        <ecNumber evidence="2">2.7.13.3</ecNumber>
    </recommendedName>
</protein>
<keyword evidence="10" id="KW-1185">Reference proteome</keyword>
<comment type="catalytic activity">
    <reaction evidence="1">
        <text>ATP + protein L-histidine = ADP + protein N-phospho-L-histidine.</text>
        <dbReference type="EC" id="2.7.13.3"/>
    </reaction>
</comment>
<evidence type="ECO:0000256" key="7">
    <source>
        <dbReference type="SAM" id="Phobius"/>
    </source>
</evidence>
<dbReference type="InterPro" id="IPR050351">
    <property type="entry name" value="BphY/WalK/GraS-like"/>
</dbReference>
<dbReference type="SUPFAM" id="SSF55874">
    <property type="entry name" value="ATPase domain of HSP90 chaperone/DNA topoisomerase II/histidine kinase"/>
    <property type="match status" value="1"/>
</dbReference>
<reference evidence="10" key="1">
    <citation type="journal article" date="2019" name="Int. J. Syst. Evol. Microbiol.">
        <title>The Global Catalogue of Microorganisms (GCM) 10K type strain sequencing project: providing services to taxonomists for standard genome sequencing and annotation.</title>
        <authorList>
            <consortium name="The Broad Institute Genomics Platform"/>
            <consortium name="The Broad Institute Genome Sequencing Center for Infectious Disease"/>
            <person name="Wu L."/>
            <person name="Ma J."/>
        </authorList>
    </citation>
    <scope>NUCLEOTIDE SEQUENCE [LARGE SCALE GENOMIC DNA]</scope>
    <source>
        <strain evidence="10">KCTC 19812</strain>
    </source>
</reference>
<dbReference type="PRINTS" id="PR00344">
    <property type="entry name" value="BCTRLSENSOR"/>
</dbReference>
<name>A0ABW5BG10_9BACT</name>
<keyword evidence="7" id="KW-1133">Transmembrane helix</keyword>
<evidence type="ECO:0000256" key="4">
    <source>
        <dbReference type="ARBA" id="ARBA00022679"/>
    </source>
</evidence>
<dbReference type="InterPro" id="IPR003661">
    <property type="entry name" value="HisK_dim/P_dom"/>
</dbReference>
<keyword evidence="7" id="KW-0472">Membrane</keyword>
<keyword evidence="5 9" id="KW-0418">Kinase</keyword>
<proteinExistence type="predicted"/>
<dbReference type="InterPro" id="IPR005467">
    <property type="entry name" value="His_kinase_dom"/>
</dbReference>
<dbReference type="InterPro" id="IPR036890">
    <property type="entry name" value="HATPase_C_sf"/>
</dbReference>
<dbReference type="PROSITE" id="PS50109">
    <property type="entry name" value="HIS_KIN"/>
    <property type="match status" value="1"/>
</dbReference>
<dbReference type="EMBL" id="JBHUIV010000034">
    <property type="protein sequence ID" value="MFD2203671.1"/>
    <property type="molecule type" value="Genomic_DNA"/>
</dbReference>
<keyword evidence="7" id="KW-0812">Transmembrane</keyword>
<keyword evidence="4" id="KW-0808">Transferase</keyword>
<dbReference type="EC" id="2.7.13.3" evidence="2"/>
<evidence type="ECO:0000313" key="10">
    <source>
        <dbReference type="Proteomes" id="UP001597414"/>
    </source>
</evidence>
<dbReference type="SUPFAM" id="SSF47384">
    <property type="entry name" value="Homodimeric domain of signal transducing histidine kinase"/>
    <property type="match status" value="1"/>
</dbReference>
<evidence type="ECO:0000256" key="3">
    <source>
        <dbReference type="ARBA" id="ARBA00022553"/>
    </source>
</evidence>
<dbReference type="GO" id="GO:0016301">
    <property type="term" value="F:kinase activity"/>
    <property type="evidence" value="ECO:0007669"/>
    <property type="project" value="UniProtKB-KW"/>
</dbReference>
<evidence type="ECO:0000256" key="1">
    <source>
        <dbReference type="ARBA" id="ARBA00000085"/>
    </source>
</evidence>
<dbReference type="SMART" id="SM00388">
    <property type="entry name" value="HisKA"/>
    <property type="match status" value="1"/>
</dbReference>
<dbReference type="CDD" id="cd00082">
    <property type="entry name" value="HisKA"/>
    <property type="match status" value="1"/>
</dbReference>
<keyword evidence="3" id="KW-0597">Phosphoprotein</keyword>
<sequence length="562" mass="64639">MKLIIFLMSIASIGLIGFQYYWVNNALRINEENFEQNVYQSLSSAIDQLEKGETSDIFLSYLAKDTLLQKSLFQKIEPIEVQIRQRPVVRRRPSLTDSMMKQPMPSVSQRFRRLVESRGMDLSLFTDLDNFFSYLTPQIASSIFTPDEMAILLEERERQLQYLNSIESFGRNRYGFDQEFIEEYNVPRDALEKIRYTNLKIEAMNQAWEELLEGQKDILERIDSAQVKALIKNHLKERGIDQSFELGILDDEGELIPFGPIKDANMLSQGIQARLFPSDLLGKENFVLINFPNKRLFILQQIWLPVLSSMLFIGIVIFCFIYAIKVIIRQKNLSDIKNDFINNMTHEFKTPIATVSLAVEALQDPELLNKDTFRNRYIGIIKDENKRLGTQVEKVLQAATLDKKDFKLKIEMLNIQEVLENVKTGFGLQVENKGGNISLHTSLKEPYLEADAFHISHIFNNLLDNAIKYSKENPIVKIECWDQNESIFISISDNGVGMSKEALKKIFDKFYRVPTGNVHDVKGFGLGLAYVKTMLEAHNGEINVSSELGKGSTFTLKLPKRQ</sequence>
<evidence type="ECO:0000256" key="5">
    <source>
        <dbReference type="ARBA" id="ARBA00022777"/>
    </source>
</evidence>
<dbReference type="SMART" id="SM00387">
    <property type="entry name" value="HATPase_c"/>
    <property type="match status" value="1"/>
</dbReference>